<dbReference type="EMBL" id="FUYE01000007">
    <property type="protein sequence ID" value="SKA96863.1"/>
    <property type="molecule type" value="Genomic_DNA"/>
</dbReference>
<dbReference type="OrthoDB" id="199605at2"/>
<dbReference type="AlphaFoldDB" id="A0A1T4Y5E8"/>
<feature type="chain" id="PRO_5012752611" evidence="2">
    <location>
        <begin position="23"/>
        <end position="906"/>
    </location>
</feature>
<evidence type="ECO:0000313" key="3">
    <source>
        <dbReference type="EMBL" id="SKA96863.1"/>
    </source>
</evidence>
<feature type="compositionally biased region" description="Basic and acidic residues" evidence="1">
    <location>
        <begin position="406"/>
        <end position="415"/>
    </location>
</feature>
<feature type="region of interest" description="Disordered" evidence="1">
    <location>
        <begin position="630"/>
        <end position="769"/>
    </location>
</feature>
<dbReference type="STRING" id="48467.SAMN02745166_02477"/>
<feature type="compositionally biased region" description="Basic and acidic residues" evidence="1">
    <location>
        <begin position="630"/>
        <end position="639"/>
    </location>
</feature>
<feature type="compositionally biased region" description="Basic and acidic residues" evidence="1">
    <location>
        <begin position="571"/>
        <end position="592"/>
    </location>
</feature>
<proteinExistence type="predicted"/>
<dbReference type="RefSeq" id="WP_078813674.1">
    <property type="nucleotide sequence ID" value="NZ_FUYE01000007.1"/>
</dbReference>
<feature type="region of interest" description="Disordered" evidence="1">
    <location>
        <begin position="42"/>
        <end position="73"/>
    </location>
</feature>
<feature type="region of interest" description="Disordered" evidence="1">
    <location>
        <begin position="367"/>
        <end position="615"/>
    </location>
</feature>
<protein>
    <submittedName>
        <fullName evidence="3">Uncharacterized protein</fullName>
    </submittedName>
</protein>
<gene>
    <name evidence="3" type="ORF">SAMN02745166_02477</name>
</gene>
<feature type="signal peptide" evidence="2">
    <location>
        <begin position="1"/>
        <end position="22"/>
    </location>
</feature>
<feature type="compositionally biased region" description="Basic and acidic residues" evidence="1">
    <location>
        <begin position="647"/>
        <end position="675"/>
    </location>
</feature>
<accession>A0A1T4Y5E8</accession>
<reference evidence="4" key="1">
    <citation type="submission" date="2017-02" db="EMBL/GenBank/DDBJ databases">
        <authorList>
            <person name="Varghese N."/>
            <person name="Submissions S."/>
        </authorList>
    </citation>
    <scope>NUCLEOTIDE SEQUENCE [LARGE SCALE GENOMIC DNA]</scope>
    <source>
        <strain evidence="4">ATCC 700200</strain>
    </source>
</reference>
<name>A0A1T4Y5E8_9BACT</name>
<keyword evidence="4" id="KW-1185">Reference proteome</keyword>
<feature type="compositionally biased region" description="Basic and acidic residues" evidence="1">
    <location>
        <begin position="518"/>
        <end position="532"/>
    </location>
</feature>
<organism evidence="3 4">
    <name type="scientific">Prosthecobacter debontii</name>
    <dbReference type="NCBI Taxonomy" id="48467"/>
    <lineage>
        <taxon>Bacteria</taxon>
        <taxon>Pseudomonadati</taxon>
        <taxon>Verrucomicrobiota</taxon>
        <taxon>Verrucomicrobiia</taxon>
        <taxon>Verrucomicrobiales</taxon>
        <taxon>Verrucomicrobiaceae</taxon>
        <taxon>Prosthecobacter</taxon>
    </lineage>
</organism>
<evidence type="ECO:0000256" key="2">
    <source>
        <dbReference type="SAM" id="SignalP"/>
    </source>
</evidence>
<evidence type="ECO:0000313" key="4">
    <source>
        <dbReference type="Proteomes" id="UP000190774"/>
    </source>
</evidence>
<evidence type="ECO:0000256" key="1">
    <source>
        <dbReference type="SAM" id="MobiDB-lite"/>
    </source>
</evidence>
<feature type="compositionally biased region" description="Low complexity" evidence="1">
    <location>
        <begin position="449"/>
        <end position="471"/>
    </location>
</feature>
<dbReference type="Proteomes" id="UP000190774">
    <property type="component" value="Unassembled WGS sequence"/>
</dbReference>
<sequence>MFRAVAFATALFVSIASLRAQEAVLPPVGVIPPPAAPGLPAGGPVLPLPPPLPGQLQAQPSLPPPSMATPTEGAPAMPLAGETKAVPAVPMAAAKPGSSTSSTGQFIIHGDDLTIRSALSSKCEDIAKDLRDLLKDKQPWVLPIVVLVTSGETARKADKPVSTTISQLSHGGFHIQVNVSMRPDLRPEDLRKELVRALLAERILRDQKEIATKRSLLLPDWLFLGVLEAGEYRQRARPSALFAAIFKSGKIFGIEDIIEAPASAIEDALSRTIYQTSCCALVLALLDQPEGGLRMGKFLNALATDPRTERELLNQWFPNFAASDASLNKWWALQLATLASPGVAEPLSPEDTLAALEDALILRFQAKPSELPQTSRHTPVVRKPEPTSSPAAPAPAPTPVALSTTREAKSEEKPADPTPLMASPSEEKRGFLGRLNPFAKQKSSDEAITEAIEAAAKAEAESAMPPAAQEESLPPVASDLPPEMPVATKKEPAPLLNRWFGEGKKEAAAPAPAAVPETEEKVKPQPKPEPKAPAKPAAAAKPTPAPEPTPSEPEAEKKPSNLNPMNWFRGGKKEKEKEKEAPPADASAHDTAEAPAQEVALSRESPSIEAQLRAGTPLIAMVYQEVAVEAEEKASEKKRFFGLFGKKKPESDPAEPEAPKKPEPEPKAEPKKTKEAPAPAPPAPAEEAMPAPEEEGGEAKPEKAKRSFLGLHLFSGDKKESTEATGPEEAPMPEAPPSIPDEPAPRPSPKPKPTPAPAPKSSPKNETTVAAEIPIEDYAAVIKRKDFPSIIQRNVNALGALQTRAAVLFRPIVVDYIQVLEDLNKGKTKGMDARLKTMRARAQEALTKSNAIRDLLDLHEANDTPAMSGLFEDYLKLPETIQNELPERTDAISRYLDALDKEFSKK</sequence>
<keyword evidence="2" id="KW-0732">Signal</keyword>
<feature type="compositionally biased region" description="Pro residues" evidence="1">
    <location>
        <begin position="733"/>
        <end position="760"/>
    </location>
</feature>